<dbReference type="Gene3D" id="1.20.1640.10">
    <property type="entry name" value="Multidrug efflux transporter AcrB transmembrane domain"/>
    <property type="match status" value="2"/>
</dbReference>
<dbReference type="GO" id="GO:0005886">
    <property type="term" value="C:plasma membrane"/>
    <property type="evidence" value="ECO:0007669"/>
    <property type="project" value="TreeGrafter"/>
</dbReference>
<dbReference type="RefSeq" id="WP_246247019.1">
    <property type="nucleotide sequence ID" value="NZ_CADCXN010000082.1"/>
</dbReference>
<comment type="caution">
    <text evidence="2">The sequence shown here is derived from an EMBL/GenBank/DDBJ whole genome shotgun (WGS) entry which is preliminary data.</text>
</comment>
<proteinExistence type="predicted"/>
<feature type="transmembrane region" description="Helical" evidence="1">
    <location>
        <begin position="12"/>
        <end position="29"/>
    </location>
</feature>
<dbReference type="SUPFAM" id="SSF82866">
    <property type="entry name" value="Multidrug efflux transporter AcrB transmembrane domain"/>
    <property type="match status" value="2"/>
</dbReference>
<dbReference type="AlphaFoldDB" id="A0A8S0XK88"/>
<feature type="transmembrane region" description="Helical" evidence="1">
    <location>
        <begin position="425"/>
        <end position="442"/>
    </location>
</feature>
<feature type="transmembrane region" description="Helical" evidence="1">
    <location>
        <begin position="275"/>
        <end position="297"/>
    </location>
</feature>
<evidence type="ECO:0000256" key="1">
    <source>
        <dbReference type="SAM" id="Phobius"/>
    </source>
</evidence>
<dbReference type="PANTHER" id="PTHR33406">
    <property type="entry name" value="MEMBRANE PROTEIN MJ1562-RELATED"/>
    <property type="match status" value="1"/>
</dbReference>
<dbReference type="EMBL" id="CADCXN010000082">
    <property type="protein sequence ID" value="CAA9891870.1"/>
    <property type="molecule type" value="Genomic_DNA"/>
</dbReference>
<feature type="transmembrane region" description="Helical" evidence="1">
    <location>
        <begin position="250"/>
        <end position="269"/>
    </location>
</feature>
<keyword evidence="3" id="KW-1185">Reference proteome</keyword>
<keyword evidence="1" id="KW-0472">Membrane</keyword>
<organism evidence="2 3">
    <name type="scientific">Candidatus Methylobacter favarea</name>
    <dbReference type="NCBI Taxonomy" id="2707345"/>
    <lineage>
        <taxon>Bacteria</taxon>
        <taxon>Pseudomonadati</taxon>
        <taxon>Pseudomonadota</taxon>
        <taxon>Gammaproteobacteria</taxon>
        <taxon>Methylococcales</taxon>
        <taxon>Methylococcaceae</taxon>
        <taxon>Methylobacter</taxon>
    </lineage>
</organism>
<feature type="transmembrane region" description="Helical" evidence="1">
    <location>
        <begin position="636"/>
        <end position="655"/>
    </location>
</feature>
<protein>
    <submittedName>
        <fullName evidence="2">Exporter protein</fullName>
    </submittedName>
</protein>
<dbReference type="Proteomes" id="UP000494216">
    <property type="component" value="Unassembled WGS sequence"/>
</dbReference>
<feature type="transmembrane region" description="Helical" evidence="1">
    <location>
        <begin position="719"/>
        <end position="738"/>
    </location>
</feature>
<feature type="transmembrane region" description="Helical" evidence="1">
    <location>
        <begin position="662"/>
        <end position="683"/>
    </location>
</feature>
<accession>A0A8S0XK88</accession>
<evidence type="ECO:0000313" key="2">
    <source>
        <dbReference type="EMBL" id="CAA9891870.1"/>
    </source>
</evidence>
<sequence length="772" mass="85800">MNVYHPKVTAWIWLLGMIVISVLGAQVLTRDWLETGFLALLPASEQKPEIAKAIQQQSELINREMIWLTGAATSRQAIAQAQQLKLQLKQSKLFNKVLLQFPQQQYIKQYQKLFPYRYQLLDAQTRITLNNNPSDLIKQTREVLYSPLGQMQAANLERDPLLLFSRYFSAQDPLKLNLEQGMVILHDVNKFWALLLTDLEDSNLPLDKLEILLNLVNGATAHVQGSGGELMVSGMPLFTAYGAHSAKQEISTVGIGSSAGIILLLLATFRSPRPLLLSTLAIGSGMFAALVLSILFFTKIHILTLVFGASLIGVADDYAQHLLCDSLGEKNWNPRRGLHFILPGLTVGLISNLLSYAGLGFSPFPGLQQVAVFSAMGLLVAWLTVVLLFPLLLKGFVFNHEPGLLKLTGYWEQKWPAWAFKNKRWLSLVLLVFIAGGCWRLIPQDDVRLLQSAPAELTRTANKIRQLLSLSRDSQFFLVSGTDQKDWHRNEQQLLNSLEALKQQQALQYYEGISHYWPNADRQQENYRLLKQTLYDSALLKQYMNGLGFGKEAVKTELKQFAGSAHKELSLPEWLKTADESKQQLWLGCQSGHCQSIVALNGIKNLPALAALHSLPGVVWVDQVEKLSSLFKRYRIRASALLVSAFSVVWLGLGLKFGWGRALGILSVPLISLAVALSMLGWFGQLFSLFNLFALLLVLGIGVDYAMFFFMAGDRRTSTSLAVTVSALTTLLAFGLLSVSSTEIVHAFGFTVAIGIVTALMCAPLMSRLKAE</sequence>
<feature type="transmembrane region" description="Helical" evidence="1">
    <location>
        <begin position="744"/>
        <end position="766"/>
    </location>
</feature>
<name>A0A8S0XK88_9GAMM</name>
<feature type="transmembrane region" description="Helical" evidence="1">
    <location>
        <begin position="371"/>
        <end position="393"/>
    </location>
</feature>
<evidence type="ECO:0000313" key="3">
    <source>
        <dbReference type="Proteomes" id="UP000494216"/>
    </source>
</evidence>
<dbReference type="PANTHER" id="PTHR33406:SF13">
    <property type="entry name" value="MEMBRANE PROTEIN YDFJ"/>
    <property type="match status" value="1"/>
</dbReference>
<reference evidence="2 3" key="1">
    <citation type="submission" date="2020-02" db="EMBL/GenBank/DDBJ databases">
        <authorList>
            <person name="Hogendoorn C."/>
        </authorList>
    </citation>
    <scope>NUCLEOTIDE SEQUENCE [LARGE SCALE GENOMIC DNA]</scope>
    <source>
        <strain evidence="2">METHB21</strain>
    </source>
</reference>
<dbReference type="InterPro" id="IPR050545">
    <property type="entry name" value="Mycobact_MmpL"/>
</dbReference>
<feature type="transmembrane region" description="Helical" evidence="1">
    <location>
        <begin position="340"/>
        <end position="359"/>
    </location>
</feature>
<keyword evidence="1" id="KW-1133">Transmembrane helix</keyword>
<gene>
    <name evidence="2" type="ORF">METHB2_510005</name>
</gene>
<keyword evidence="1" id="KW-0812">Transmembrane</keyword>
<feature type="transmembrane region" description="Helical" evidence="1">
    <location>
        <begin position="689"/>
        <end position="712"/>
    </location>
</feature>